<feature type="signal peptide" evidence="2">
    <location>
        <begin position="1"/>
        <end position="18"/>
    </location>
</feature>
<reference evidence="3" key="1">
    <citation type="submission" date="2021-01" db="EMBL/GenBank/DDBJ databases">
        <authorList>
            <person name="Corre E."/>
            <person name="Pelletier E."/>
            <person name="Niang G."/>
            <person name="Scheremetjew M."/>
            <person name="Finn R."/>
            <person name="Kale V."/>
            <person name="Holt S."/>
            <person name="Cochrane G."/>
            <person name="Meng A."/>
            <person name="Brown T."/>
            <person name="Cohen L."/>
        </authorList>
    </citation>
    <scope>NUCLEOTIDE SEQUENCE</scope>
    <source>
        <strain evidence="3">CCMP127</strain>
    </source>
</reference>
<evidence type="ECO:0000313" key="3">
    <source>
        <dbReference type="EMBL" id="CAE0412310.1"/>
    </source>
</evidence>
<gene>
    <name evidence="3" type="ORF">ACOF00016_LOCUS9578</name>
</gene>
<name>A0A7S3P8G2_9STRA</name>
<organism evidence="3">
    <name type="scientific">Amphora coffeiformis</name>
    <dbReference type="NCBI Taxonomy" id="265554"/>
    <lineage>
        <taxon>Eukaryota</taxon>
        <taxon>Sar</taxon>
        <taxon>Stramenopiles</taxon>
        <taxon>Ochrophyta</taxon>
        <taxon>Bacillariophyta</taxon>
        <taxon>Bacillariophyceae</taxon>
        <taxon>Bacillariophycidae</taxon>
        <taxon>Thalassiophysales</taxon>
        <taxon>Catenulaceae</taxon>
        <taxon>Amphora</taxon>
    </lineage>
</organism>
<protein>
    <submittedName>
        <fullName evidence="3">Uncharacterized protein</fullName>
    </submittedName>
</protein>
<feature type="chain" id="PRO_5030615392" evidence="2">
    <location>
        <begin position="19"/>
        <end position="188"/>
    </location>
</feature>
<dbReference type="EMBL" id="HBIM01011571">
    <property type="protein sequence ID" value="CAE0412310.1"/>
    <property type="molecule type" value="Transcribed_RNA"/>
</dbReference>
<feature type="region of interest" description="Disordered" evidence="1">
    <location>
        <begin position="159"/>
        <end position="188"/>
    </location>
</feature>
<keyword evidence="2" id="KW-0732">Signal</keyword>
<evidence type="ECO:0000256" key="1">
    <source>
        <dbReference type="SAM" id="MobiDB-lite"/>
    </source>
</evidence>
<proteinExistence type="predicted"/>
<dbReference type="AlphaFoldDB" id="A0A7S3P8G2"/>
<accession>A0A7S3P8G2</accession>
<feature type="compositionally biased region" description="Basic and acidic residues" evidence="1">
    <location>
        <begin position="170"/>
        <end position="188"/>
    </location>
</feature>
<sequence>MFYLLSFLLLAFAVLSEARMPFFGKRKEYTPLVFFTVPKGLMPECDAVEKAVRDVEKELGVRVERLDILRNPTAEAAMSLLTNKSPPFLYHRESCQTVHIPPATGEASAASVVPTYVDKDRLRAWATGRYLSPQVGKAKVKPPQVISQDGTAMEQDELLEDLSLTPLQRKGKEAIKERTEKRANNKKS</sequence>
<evidence type="ECO:0000256" key="2">
    <source>
        <dbReference type="SAM" id="SignalP"/>
    </source>
</evidence>